<dbReference type="Proteomes" id="UP000663873">
    <property type="component" value="Unassembled WGS sequence"/>
</dbReference>
<dbReference type="EMBL" id="CAJNYT010004064">
    <property type="protein sequence ID" value="CAF3629059.1"/>
    <property type="molecule type" value="Genomic_DNA"/>
</dbReference>
<dbReference type="AlphaFoldDB" id="A0A819ZFN9"/>
<feature type="compositionally biased region" description="Polar residues" evidence="1">
    <location>
        <begin position="247"/>
        <end position="256"/>
    </location>
</feature>
<evidence type="ECO:0000313" key="4">
    <source>
        <dbReference type="EMBL" id="CAF3629059.1"/>
    </source>
</evidence>
<dbReference type="OrthoDB" id="10058828at2759"/>
<dbReference type="Proteomes" id="UP000663848">
    <property type="component" value="Unassembled WGS sequence"/>
</dbReference>
<feature type="compositionally biased region" description="Low complexity" evidence="1">
    <location>
        <begin position="205"/>
        <end position="221"/>
    </location>
</feature>
<feature type="compositionally biased region" description="Polar residues" evidence="1">
    <location>
        <begin position="1"/>
        <end position="10"/>
    </location>
</feature>
<feature type="region of interest" description="Disordered" evidence="1">
    <location>
        <begin position="1"/>
        <end position="103"/>
    </location>
</feature>
<comment type="caution">
    <text evidence="5">The sequence shown here is derived from an EMBL/GenBank/DDBJ whole genome shotgun (WGS) entry which is preliminary data.</text>
</comment>
<feature type="compositionally biased region" description="Basic and acidic residues" evidence="1">
    <location>
        <begin position="71"/>
        <end position="81"/>
    </location>
</feature>
<gene>
    <name evidence="4" type="ORF">GRG538_LOCUS24071</name>
    <name evidence="5" type="ORF">HFQ381_LOCUS5553</name>
    <name evidence="3" type="ORF">LUA448_LOCUS19876</name>
    <name evidence="7" type="ORF">QYT958_LOCUS16639</name>
    <name evidence="2" type="ORF">TIS948_LOCUS9976</name>
    <name evidence="6" type="ORF">UJA718_LOCUS16476</name>
</gene>
<dbReference type="Proteomes" id="UP000663872">
    <property type="component" value="Unassembled WGS sequence"/>
</dbReference>
<reference evidence="5" key="1">
    <citation type="submission" date="2021-02" db="EMBL/GenBank/DDBJ databases">
        <authorList>
            <person name="Nowell W R."/>
        </authorList>
    </citation>
    <scope>NUCLEOTIDE SEQUENCE</scope>
</reference>
<evidence type="ECO:0000313" key="2">
    <source>
        <dbReference type="EMBL" id="CAF3155934.1"/>
    </source>
</evidence>
<feature type="compositionally biased region" description="Polar residues" evidence="1">
    <location>
        <begin position="222"/>
        <end position="239"/>
    </location>
</feature>
<evidence type="ECO:0000313" key="8">
    <source>
        <dbReference type="Proteomes" id="UP000663851"/>
    </source>
</evidence>
<evidence type="ECO:0000313" key="3">
    <source>
        <dbReference type="EMBL" id="CAF3425763.1"/>
    </source>
</evidence>
<name>A0A819ZFN9_9BILA</name>
<accession>A0A819ZFN9</accession>
<evidence type="ECO:0000313" key="9">
    <source>
        <dbReference type="Proteomes" id="UP000663873"/>
    </source>
</evidence>
<feature type="region of interest" description="Disordered" evidence="1">
    <location>
        <begin position="158"/>
        <end position="186"/>
    </location>
</feature>
<dbReference type="Proteomes" id="UP000663833">
    <property type="component" value="Unassembled WGS sequence"/>
</dbReference>
<dbReference type="EMBL" id="CAJOBR010002430">
    <property type="protein sequence ID" value="CAF4681277.1"/>
    <property type="molecule type" value="Genomic_DNA"/>
</dbReference>
<feature type="region of interest" description="Disordered" evidence="1">
    <location>
        <begin position="205"/>
        <end position="275"/>
    </location>
</feature>
<feature type="compositionally biased region" description="Polar residues" evidence="1">
    <location>
        <begin position="158"/>
        <end position="177"/>
    </location>
</feature>
<keyword evidence="9" id="KW-1185">Reference proteome</keyword>
<evidence type="ECO:0000313" key="5">
    <source>
        <dbReference type="EMBL" id="CAF4170196.1"/>
    </source>
</evidence>
<dbReference type="EMBL" id="CAJOBP010002559">
    <property type="protein sequence ID" value="CAF4361589.1"/>
    <property type="molecule type" value="Genomic_DNA"/>
</dbReference>
<evidence type="ECO:0000313" key="7">
    <source>
        <dbReference type="EMBL" id="CAF4681277.1"/>
    </source>
</evidence>
<evidence type="ECO:0000256" key="1">
    <source>
        <dbReference type="SAM" id="MobiDB-lite"/>
    </source>
</evidence>
<organism evidence="5 8">
    <name type="scientific">Rotaria socialis</name>
    <dbReference type="NCBI Taxonomy" id="392032"/>
    <lineage>
        <taxon>Eukaryota</taxon>
        <taxon>Metazoa</taxon>
        <taxon>Spiralia</taxon>
        <taxon>Gnathifera</taxon>
        <taxon>Rotifera</taxon>
        <taxon>Eurotatoria</taxon>
        <taxon>Bdelloidea</taxon>
        <taxon>Philodinida</taxon>
        <taxon>Philodinidae</taxon>
        <taxon>Rotaria</taxon>
    </lineage>
</organism>
<evidence type="ECO:0000313" key="6">
    <source>
        <dbReference type="EMBL" id="CAF4361589.1"/>
    </source>
</evidence>
<proteinExistence type="predicted"/>
<dbReference type="Proteomes" id="UP000663851">
    <property type="component" value="Unassembled WGS sequence"/>
</dbReference>
<dbReference type="EMBL" id="CAJNXB010001300">
    <property type="protein sequence ID" value="CAF3155934.1"/>
    <property type="molecule type" value="Genomic_DNA"/>
</dbReference>
<protein>
    <submittedName>
        <fullName evidence="5">Uncharacterized protein</fullName>
    </submittedName>
</protein>
<sequence>MGCKQTTTKTPPVVIATSPTTPNYVKSALKKSHVKGGGKTEKLSHLKQKVSTSHKSVNFDEKVQVKSRTPTPKERRYDRAPSTKNLRRQIYTDDKDVDDHDIDDDVRSVSSQEDIIINESIKKSKPVSSQASLRNQSNAFWHKNNAIGTIPTASTIKEKNQPSSTAIPQLPLSMTTDSAEDPNLPIGNRFRVRRKVQYPVIPQASSPVVSIQSPPASSSPSNLHTTSQPVQRPLPSTNAILIEHHASFSNGGSTPKTGYYAFARQPTGKTNPAEK</sequence>
<dbReference type="Proteomes" id="UP000663825">
    <property type="component" value="Unassembled WGS sequence"/>
</dbReference>
<dbReference type="EMBL" id="CAJOBO010000235">
    <property type="protein sequence ID" value="CAF4170196.1"/>
    <property type="molecule type" value="Genomic_DNA"/>
</dbReference>
<dbReference type="EMBL" id="CAJNYD010002539">
    <property type="protein sequence ID" value="CAF3425763.1"/>
    <property type="molecule type" value="Genomic_DNA"/>
</dbReference>